<comment type="caution">
    <text evidence="1">The sequence shown here is derived from an EMBL/GenBank/DDBJ whole genome shotgun (WGS) entry which is preliminary data.</text>
</comment>
<name>A0A218Y1R0_PUNGR</name>
<proteinExistence type="predicted"/>
<dbReference type="AlphaFoldDB" id="A0A218Y1R0"/>
<reference evidence="2" key="1">
    <citation type="journal article" date="2017" name="Plant J.">
        <title>The pomegranate (Punica granatum L.) genome and the genomics of punicalagin biosynthesis.</title>
        <authorList>
            <person name="Qin G."/>
            <person name="Xu C."/>
            <person name="Ming R."/>
            <person name="Tang H."/>
            <person name="Guyot R."/>
            <person name="Kramer E.M."/>
            <person name="Hu Y."/>
            <person name="Yi X."/>
            <person name="Qi Y."/>
            <person name="Xu X."/>
            <person name="Gao Z."/>
            <person name="Pan H."/>
            <person name="Jian J."/>
            <person name="Tian Y."/>
            <person name="Yue Z."/>
            <person name="Xu Y."/>
        </authorList>
    </citation>
    <scope>NUCLEOTIDE SEQUENCE [LARGE SCALE GENOMIC DNA]</scope>
    <source>
        <strain evidence="2">cv. Dabenzi</strain>
    </source>
</reference>
<protein>
    <submittedName>
        <fullName evidence="1">Uncharacterized protein</fullName>
    </submittedName>
</protein>
<dbReference type="Proteomes" id="UP000197138">
    <property type="component" value="Unassembled WGS sequence"/>
</dbReference>
<sequence length="70" mass="7623">MGSGPAWAPAPLLGFGPSSGLGPAFAAFGLQPRIYCFQVLTPRVYCFQAHLKSKIDLDSNSSKRYFEEQV</sequence>
<gene>
    <name evidence="1" type="ORF">CDL15_Pgr021046</name>
</gene>
<dbReference type="EMBL" id="MTKT01000544">
    <property type="protein sequence ID" value="OWM90741.1"/>
    <property type="molecule type" value="Genomic_DNA"/>
</dbReference>
<evidence type="ECO:0000313" key="1">
    <source>
        <dbReference type="EMBL" id="OWM90741.1"/>
    </source>
</evidence>
<organism evidence="1 2">
    <name type="scientific">Punica granatum</name>
    <name type="common">Pomegranate</name>
    <dbReference type="NCBI Taxonomy" id="22663"/>
    <lineage>
        <taxon>Eukaryota</taxon>
        <taxon>Viridiplantae</taxon>
        <taxon>Streptophyta</taxon>
        <taxon>Embryophyta</taxon>
        <taxon>Tracheophyta</taxon>
        <taxon>Spermatophyta</taxon>
        <taxon>Magnoliopsida</taxon>
        <taxon>eudicotyledons</taxon>
        <taxon>Gunneridae</taxon>
        <taxon>Pentapetalae</taxon>
        <taxon>rosids</taxon>
        <taxon>malvids</taxon>
        <taxon>Myrtales</taxon>
        <taxon>Lythraceae</taxon>
        <taxon>Punica</taxon>
    </lineage>
</organism>
<accession>A0A218Y1R0</accession>
<evidence type="ECO:0000313" key="2">
    <source>
        <dbReference type="Proteomes" id="UP000197138"/>
    </source>
</evidence>